<gene>
    <name evidence="1" type="ORF">HBO38_04550</name>
</gene>
<dbReference type="AlphaFoldDB" id="A0A7Y1F7I7"/>
<name>A0A7Y1F7I7_PSEVE</name>
<proteinExistence type="predicted"/>
<sequence>MSTAELMHRASAAGVEMVVSQDGCLQLRAVHPPSDDLLVELAAHKIEIIIALNPANDSMLSSAWLARVAHLLGTRPAVLLEEGHLEPHDLAELDRADVVLVADIIRASPAWNHRPQRVEQTAEIHAVVEVKPQHIIFTAATASQAWRVADAAQTNHLMSCDECHAATGRYCAAGIDLRQRYNNTPMEASE</sequence>
<dbReference type="EMBL" id="JAAQWG010000005">
    <property type="protein sequence ID" value="NMY07729.1"/>
    <property type="molecule type" value="Genomic_DNA"/>
</dbReference>
<evidence type="ECO:0000313" key="2">
    <source>
        <dbReference type="Proteomes" id="UP000537729"/>
    </source>
</evidence>
<reference evidence="1 2" key="1">
    <citation type="journal article" date="2020" name="Front. Microbiol.">
        <title>Genetic Organization of the aprX-lipA2 Operon Affects the Proteolytic Potential of Pseudomonas Species in Milk.</title>
        <authorList>
            <person name="Maier C."/>
            <person name="Huptas C."/>
            <person name="von Neubeck M."/>
            <person name="Scherer S."/>
            <person name="Wenning M."/>
            <person name="Lucking G."/>
        </authorList>
    </citation>
    <scope>NUCLEOTIDE SEQUENCE [LARGE SCALE GENOMIC DNA]</scope>
    <source>
        <strain evidence="1 2">DSM 16272</strain>
    </source>
</reference>
<comment type="caution">
    <text evidence="1">The sequence shown here is derived from an EMBL/GenBank/DDBJ whole genome shotgun (WGS) entry which is preliminary data.</text>
</comment>
<dbReference type="RefSeq" id="WP_169883806.1">
    <property type="nucleotide sequence ID" value="NZ_JAAQWG010000005.1"/>
</dbReference>
<accession>A0A7Y1F7I7</accession>
<protein>
    <submittedName>
        <fullName evidence="1">Uncharacterized protein</fullName>
    </submittedName>
</protein>
<organism evidence="1 2">
    <name type="scientific">Pseudomonas veronii</name>
    <dbReference type="NCBI Taxonomy" id="76761"/>
    <lineage>
        <taxon>Bacteria</taxon>
        <taxon>Pseudomonadati</taxon>
        <taxon>Pseudomonadota</taxon>
        <taxon>Gammaproteobacteria</taxon>
        <taxon>Pseudomonadales</taxon>
        <taxon>Pseudomonadaceae</taxon>
        <taxon>Pseudomonas</taxon>
    </lineage>
</organism>
<dbReference type="Proteomes" id="UP000537729">
    <property type="component" value="Unassembled WGS sequence"/>
</dbReference>
<evidence type="ECO:0000313" key="1">
    <source>
        <dbReference type="EMBL" id="NMY07729.1"/>
    </source>
</evidence>